<dbReference type="GO" id="GO:0031410">
    <property type="term" value="C:cytoplasmic vesicle"/>
    <property type="evidence" value="ECO:0007669"/>
    <property type="project" value="UniProtKB-KW"/>
</dbReference>
<evidence type="ECO:0000256" key="9">
    <source>
        <dbReference type="ARBA" id="ARBA00023329"/>
    </source>
</evidence>
<feature type="compositionally biased region" description="Low complexity" evidence="11">
    <location>
        <begin position="120"/>
        <end position="129"/>
    </location>
</feature>
<organism evidence="12 13">
    <name type="scientific">Dermatophagoides farinae</name>
    <name type="common">American house dust mite</name>
    <dbReference type="NCBI Taxonomy" id="6954"/>
    <lineage>
        <taxon>Eukaryota</taxon>
        <taxon>Metazoa</taxon>
        <taxon>Ecdysozoa</taxon>
        <taxon>Arthropoda</taxon>
        <taxon>Chelicerata</taxon>
        <taxon>Arachnida</taxon>
        <taxon>Acari</taxon>
        <taxon>Acariformes</taxon>
        <taxon>Sarcoptiformes</taxon>
        <taxon>Astigmata</taxon>
        <taxon>Psoroptidia</taxon>
        <taxon>Analgoidea</taxon>
        <taxon>Pyroglyphidae</taxon>
        <taxon>Dermatophagoidinae</taxon>
        <taxon>Dermatophagoides</taxon>
    </lineage>
</organism>
<dbReference type="GO" id="GO:0005829">
    <property type="term" value="C:cytosol"/>
    <property type="evidence" value="ECO:0007669"/>
    <property type="project" value="UniProtKB-SubCell"/>
</dbReference>
<keyword evidence="7" id="KW-0804">Transcription</keyword>
<keyword evidence="8" id="KW-0539">Nucleus</keyword>
<dbReference type="PANTHER" id="PTHR31671:SF3">
    <property type="entry name" value="DIABETES AND OBESITY REGULATED, ISOFORM G"/>
    <property type="match status" value="1"/>
</dbReference>
<keyword evidence="13" id="KW-1185">Reference proteome</keyword>
<proteinExistence type="predicted"/>
<evidence type="ECO:0000313" key="13">
    <source>
        <dbReference type="Proteomes" id="UP000790347"/>
    </source>
</evidence>
<feature type="region of interest" description="Disordered" evidence="11">
    <location>
        <begin position="116"/>
        <end position="177"/>
    </location>
</feature>
<accession>A0A922I4D1</accession>
<dbReference type="EMBL" id="ASGP02000002">
    <property type="protein sequence ID" value="KAH9521297.1"/>
    <property type="molecule type" value="Genomic_DNA"/>
</dbReference>
<keyword evidence="3" id="KW-0963">Cytoplasm</keyword>
<comment type="subcellular location">
    <subcellularLocation>
        <location evidence="2">Cytoplasm</location>
        <location evidence="2">Cytosol</location>
    </subcellularLocation>
    <subcellularLocation>
        <location evidence="1">Cytoplasmic vesicle</location>
        <location evidence="1">Autophagosome</location>
    </subcellularLocation>
    <subcellularLocation>
        <location evidence="10">Nucleus</location>
        <location evidence="10">Nuclear body</location>
    </subcellularLocation>
</comment>
<evidence type="ECO:0000256" key="1">
    <source>
        <dbReference type="ARBA" id="ARBA00004419"/>
    </source>
</evidence>
<dbReference type="GO" id="GO:0016604">
    <property type="term" value="C:nuclear body"/>
    <property type="evidence" value="ECO:0007669"/>
    <property type="project" value="UniProtKB-SubCell"/>
</dbReference>
<reference evidence="12" key="2">
    <citation type="journal article" date="2022" name="Res Sq">
        <title>Comparative Genomics Reveals Insights into the Divergent Evolution of Astigmatic Mites and Household Pest Adaptations.</title>
        <authorList>
            <person name="Xiong Q."/>
            <person name="Wan A.T.-Y."/>
            <person name="Liu X.-Y."/>
            <person name="Fung C.S.-H."/>
            <person name="Xiao X."/>
            <person name="Malainual N."/>
            <person name="Hou J."/>
            <person name="Wang L."/>
            <person name="Wang M."/>
            <person name="Yang K."/>
            <person name="Cui Y."/>
            <person name="Leung E."/>
            <person name="Nong W."/>
            <person name="Shin S.-K."/>
            <person name="Au S."/>
            <person name="Jeong K.Y."/>
            <person name="Chew F.T."/>
            <person name="Hui J."/>
            <person name="Leung T.F."/>
            <person name="Tungtrongchitr A."/>
            <person name="Zhong N."/>
            <person name="Liu Z."/>
            <person name="Tsui S."/>
        </authorList>
    </citation>
    <scope>NUCLEOTIDE SEQUENCE</scope>
    <source>
        <strain evidence="12">Derf</strain>
        <tissue evidence="12">Whole organism</tissue>
    </source>
</reference>
<dbReference type="GO" id="GO:0005776">
    <property type="term" value="C:autophagosome"/>
    <property type="evidence" value="ECO:0007669"/>
    <property type="project" value="UniProtKB-SubCell"/>
</dbReference>
<protein>
    <submittedName>
        <fullName evidence="12">Uncharacterized protein</fullName>
    </submittedName>
</protein>
<name>A0A922I4D1_DERFA</name>
<evidence type="ECO:0000313" key="12">
    <source>
        <dbReference type="EMBL" id="KAH9521297.1"/>
    </source>
</evidence>
<dbReference type="InterPro" id="IPR029431">
    <property type="entry name" value="TP53INP"/>
</dbReference>
<evidence type="ECO:0000256" key="4">
    <source>
        <dbReference type="ARBA" id="ARBA00023006"/>
    </source>
</evidence>
<evidence type="ECO:0000256" key="2">
    <source>
        <dbReference type="ARBA" id="ARBA00004514"/>
    </source>
</evidence>
<dbReference type="PANTHER" id="PTHR31671">
    <property type="entry name" value="DIABETES AND OBESITY REGULATED, ISOFORM G"/>
    <property type="match status" value="1"/>
</dbReference>
<dbReference type="GO" id="GO:0045893">
    <property type="term" value="P:positive regulation of DNA-templated transcription"/>
    <property type="evidence" value="ECO:0007669"/>
    <property type="project" value="TreeGrafter"/>
</dbReference>
<feature type="compositionally biased region" description="Low complexity" evidence="11">
    <location>
        <begin position="144"/>
        <end position="177"/>
    </location>
</feature>
<evidence type="ECO:0000256" key="3">
    <source>
        <dbReference type="ARBA" id="ARBA00022490"/>
    </source>
</evidence>
<dbReference type="Proteomes" id="UP000790347">
    <property type="component" value="Unassembled WGS sequence"/>
</dbReference>
<comment type="caution">
    <text evidence="12">The sequence shown here is derived from an EMBL/GenBank/DDBJ whole genome shotgun (WGS) entry which is preliminary data.</text>
</comment>
<gene>
    <name evidence="12" type="ORF">DERF_004965</name>
</gene>
<keyword evidence="5" id="KW-0805">Transcription regulation</keyword>
<evidence type="ECO:0000256" key="5">
    <source>
        <dbReference type="ARBA" id="ARBA00023015"/>
    </source>
</evidence>
<evidence type="ECO:0000256" key="6">
    <source>
        <dbReference type="ARBA" id="ARBA00023159"/>
    </source>
</evidence>
<dbReference type="GO" id="GO:0000045">
    <property type="term" value="P:autophagosome assembly"/>
    <property type="evidence" value="ECO:0007669"/>
    <property type="project" value="TreeGrafter"/>
</dbReference>
<evidence type="ECO:0000256" key="10">
    <source>
        <dbReference type="ARBA" id="ARBA00034306"/>
    </source>
</evidence>
<keyword evidence="4" id="KW-0072">Autophagy</keyword>
<evidence type="ECO:0000256" key="7">
    <source>
        <dbReference type="ARBA" id="ARBA00023163"/>
    </source>
</evidence>
<keyword evidence="6" id="KW-0010">Activator</keyword>
<evidence type="ECO:0000256" key="11">
    <source>
        <dbReference type="SAM" id="MobiDB-lite"/>
    </source>
</evidence>
<reference evidence="12" key="1">
    <citation type="submission" date="2013-05" db="EMBL/GenBank/DDBJ databases">
        <authorList>
            <person name="Yim A.K.Y."/>
            <person name="Chan T.F."/>
            <person name="Ji K.M."/>
            <person name="Liu X.Y."/>
            <person name="Zhou J.W."/>
            <person name="Li R.Q."/>
            <person name="Yang K.Y."/>
            <person name="Li J."/>
            <person name="Li M."/>
            <person name="Law P.T.W."/>
            <person name="Wu Y.L."/>
            <person name="Cai Z.L."/>
            <person name="Qin H."/>
            <person name="Bao Y."/>
            <person name="Leung R.K.K."/>
            <person name="Ng P.K.S."/>
            <person name="Zou J."/>
            <person name="Zhong X.J."/>
            <person name="Ran P.X."/>
            <person name="Zhong N.S."/>
            <person name="Liu Z.G."/>
            <person name="Tsui S.K.W."/>
        </authorList>
    </citation>
    <scope>NUCLEOTIDE SEQUENCE</scope>
    <source>
        <strain evidence="12">Derf</strain>
        <tissue evidence="12">Whole organism</tissue>
    </source>
</reference>
<dbReference type="AlphaFoldDB" id="A0A922I4D1"/>
<evidence type="ECO:0000256" key="8">
    <source>
        <dbReference type="ARBA" id="ARBA00023242"/>
    </source>
</evidence>
<sequence length="464" mass="53099">MLQVSSSSSPLIRICQNHHHHHHHHSYVHVLSLLHRYNSVQIPFDKQTNDFVDVIFFIHISSSSSSSTYQIISSFINTYQKKKKQKSIVLTHKPIYGIKKMFTFAQYVFGVGRSLENSNNDDNNNNNNKNKNKNNDDDNNQTLQNSVPSLQQSNSNNNNNNNKQRENSSTTLPSTTSSSFGCYANDSESNCLLTNIENDWILIDHVIDHGNNINRNKNQGKKVKSKLPTNIASNIIINNNNNSNKNLTAIRQHNITTTSKDEQWLVDPPECFKQSKRKNHHHYEKSMTNGKKAEEMENLLIEHPSMSVFDNLFVKKPAPIAMVTVQRPSLTIATSTALQPLSMNKAEQRKLILARIQQASKKLDNNKENNGKKLKSNVGSMQTFNNNVSNVPLAHLNCNNNNKALIVSIINSNDKNDRRMNKKQITKKQYQRQNKIKQQRNGPIIRQKKMFAHINGIYHNRNNC</sequence>
<keyword evidence="9" id="KW-0968">Cytoplasmic vesicle</keyword>
<dbReference type="Pfam" id="PF14839">
    <property type="entry name" value="DOR"/>
    <property type="match status" value="1"/>
</dbReference>